<dbReference type="AlphaFoldDB" id="A0A8J7W378"/>
<evidence type="ECO:0000313" key="1">
    <source>
        <dbReference type="EMBL" id="MBR0598440.1"/>
    </source>
</evidence>
<comment type="caution">
    <text evidence="1">The sequence shown here is derived from an EMBL/GenBank/DDBJ whole genome shotgun (WGS) entry which is preliminary data.</text>
</comment>
<proteinExistence type="predicted"/>
<keyword evidence="2" id="KW-1185">Reference proteome</keyword>
<organism evidence="1 2">
    <name type="scientific">Sinanaerobacter chloroacetimidivorans</name>
    <dbReference type="NCBI Taxonomy" id="2818044"/>
    <lineage>
        <taxon>Bacteria</taxon>
        <taxon>Bacillati</taxon>
        <taxon>Bacillota</taxon>
        <taxon>Clostridia</taxon>
        <taxon>Peptostreptococcales</taxon>
        <taxon>Anaerovoracaceae</taxon>
        <taxon>Sinanaerobacter</taxon>
    </lineage>
</organism>
<gene>
    <name evidence="1" type="ORF">KCX82_11175</name>
</gene>
<evidence type="ECO:0000313" key="2">
    <source>
        <dbReference type="Proteomes" id="UP000675664"/>
    </source>
</evidence>
<dbReference type="Proteomes" id="UP000675664">
    <property type="component" value="Unassembled WGS sequence"/>
</dbReference>
<reference evidence="1" key="1">
    <citation type="submission" date="2021-04" db="EMBL/GenBank/DDBJ databases">
        <title>Sinoanaerobacter chloroacetimidivorans sp. nov., an obligate anaerobic bacterium isolated from anaerobic sludge.</title>
        <authorList>
            <person name="Bao Y."/>
        </authorList>
    </citation>
    <scope>NUCLEOTIDE SEQUENCE</scope>
    <source>
        <strain evidence="1">BAD-6</strain>
    </source>
</reference>
<name>A0A8J7W378_9FIRM</name>
<reference evidence="1" key="2">
    <citation type="submission" date="2021-04" db="EMBL/GenBank/DDBJ databases">
        <authorList>
            <person name="Liu J."/>
        </authorList>
    </citation>
    <scope>NUCLEOTIDE SEQUENCE</scope>
    <source>
        <strain evidence="1">BAD-6</strain>
    </source>
</reference>
<accession>A0A8J7W378</accession>
<dbReference type="EMBL" id="JAGSND010000007">
    <property type="protein sequence ID" value="MBR0598440.1"/>
    <property type="molecule type" value="Genomic_DNA"/>
</dbReference>
<protein>
    <submittedName>
        <fullName evidence="1">Uncharacterized protein</fullName>
    </submittedName>
</protein>
<dbReference type="RefSeq" id="WP_227018568.1">
    <property type="nucleotide sequence ID" value="NZ_JAGSND010000007.1"/>
</dbReference>
<sequence length="131" mass="14938">MKIKEEYDVDDYPEIYHRDTPPEVPDDYMANADSIRAGAKKALALYLEDENYLYLWESKDRIPQKAAEKLSLKSILGCASCLEYAIISDDLLAMRRHGNAAGYLSCFAFCAERVREILKPVEECQGMVMSM</sequence>